<feature type="transmembrane region" description="Helical" evidence="7">
    <location>
        <begin position="12"/>
        <end position="32"/>
    </location>
</feature>
<dbReference type="SUPFAM" id="SSF161098">
    <property type="entry name" value="MetI-like"/>
    <property type="match status" value="1"/>
</dbReference>
<dbReference type="KEGG" id="tbe:Trebr_1558"/>
<evidence type="ECO:0000313" key="9">
    <source>
        <dbReference type="EMBL" id="AEE16981.1"/>
    </source>
</evidence>
<organism evidence="9 10">
    <name type="scientific">Treponema brennaborense (strain DSM 12168 / CIP 105900 / DD5/3)</name>
    <dbReference type="NCBI Taxonomy" id="906968"/>
    <lineage>
        <taxon>Bacteria</taxon>
        <taxon>Pseudomonadati</taxon>
        <taxon>Spirochaetota</taxon>
        <taxon>Spirochaetia</taxon>
        <taxon>Spirochaetales</taxon>
        <taxon>Treponemataceae</taxon>
        <taxon>Treponema</taxon>
    </lineage>
</organism>
<reference evidence="10" key="1">
    <citation type="submission" date="2011-04" db="EMBL/GenBank/DDBJ databases">
        <title>The complete genome of Treponema brennaborense DSM 12168.</title>
        <authorList>
            <person name="Lucas S."/>
            <person name="Han J."/>
            <person name="Lapidus A."/>
            <person name="Bruce D."/>
            <person name="Goodwin L."/>
            <person name="Pitluck S."/>
            <person name="Peters L."/>
            <person name="Kyrpides N."/>
            <person name="Mavromatis K."/>
            <person name="Ivanova N."/>
            <person name="Mikhailova N."/>
            <person name="Pagani I."/>
            <person name="Teshima H."/>
            <person name="Detter J.C."/>
            <person name="Tapia R."/>
            <person name="Han C."/>
            <person name="Land M."/>
            <person name="Hauser L."/>
            <person name="Markowitz V."/>
            <person name="Cheng J.-F."/>
            <person name="Hugenholtz P."/>
            <person name="Woyke T."/>
            <person name="Wu D."/>
            <person name="Gronow S."/>
            <person name="Wellnitz S."/>
            <person name="Brambilla E."/>
            <person name="Klenk H.-P."/>
            <person name="Eisen J.A."/>
        </authorList>
    </citation>
    <scope>NUCLEOTIDE SEQUENCE [LARGE SCALE GENOMIC DNA]</scope>
    <source>
        <strain evidence="10">DSM 12168 / CIP 105900 / DD5/3</strain>
    </source>
</reference>
<evidence type="ECO:0000256" key="4">
    <source>
        <dbReference type="ARBA" id="ARBA00022692"/>
    </source>
</evidence>
<dbReference type="CDD" id="cd06261">
    <property type="entry name" value="TM_PBP2"/>
    <property type="match status" value="1"/>
</dbReference>
<sequence length="292" mass="32651">MLKNTVTEESLYSRVNGIFLCILSFLFLYPLLYVFSASLSRPIHILMGDVVLLPKSLTFDAYKEAFRIPLFWRSYVNTVGITLVGTAVNMFFTVSGAYMLSKKNLKGRTFFTLMVILIMWFDPGMIPRYLNFRSLGLINTYTSVTLGFAISTFNLIILKSFFESVPASLEESARIDGANQLQIMLKIHLPLSGAALSTVSVFYAVSRWNGYFWSMILLTDDKKAPLQVLLKKLIVEQNMNADAGSLITGGSTSSPETVIYAVIILSIVPVLLSYPYIQRFFKKGVMLGSVKG</sequence>
<keyword evidence="2 7" id="KW-0813">Transport</keyword>
<evidence type="ECO:0000313" key="10">
    <source>
        <dbReference type="Proteomes" id="UP000006546"/>
    </source>
</evidence>
<dbReference type="OrthoDB" id="356811at2"/>
<feature type="transmembrane region" description="Helical" evidence="7">
    <location>
        <begin position="110"/>
        <end position="130"/>
    </location>
</feature>
<evidence type="ECO:0000259" key="8">
    <source>
        <dbReference type="PROSITE" id="PS50928"/>
    </source>
</evidence>
<dbReference type="InterPro" id="IPR035906">
    <property type="entry name" value="MetI-like_sf"/>
</dbReference>
<dbReference type="PANTHER" id="PTHR43744:SF9">
    <property type="entry name" value="POLYGALACTURONAN_RHAMNOGALACTURONAN TRANSPORT SYSTEM PERMEASE PROTEIN YTCP"/>
    <property type="match status" value="1"/>
</dbReference>
<comment type="similarity">
    <text evidence="7">Belongs to the binding-protein-dependent transport system permease family.</text>
</comment>
<dbReference type="RefSeq" id="WP_013758686.1">
    <property type="nucleotide sequence ID" value="NC_015500.1"/>
</dbReference>
<evidence type="ECO:0000256" key="1">
    <source>
        <dbReference type="ARBA" id="ARBA00004651"/>
    </source>
</evidence>
<evidence type="ECO:0000256" key="7">
    <source>
        <dbReference type="RuleBase" id="RU363032"/>
    </source>
</evidence>
<evidence type="ECO:0000256" key="2">
    <source>
        <dbReference type="ARBA" id="ARBA00022448"/>
    </source>
</evidence>
<protein>
    <submittedName>
        <fullName evidence="9">ABC-type transporter, integral membrane subunit</fullName>
    </submittedName>
</protein>
<dbReference type="GO" id="GO:0005886">
    <property type="term" value="C:plasma membrane"/>
    <property type="evidence" value="ECO:0007669"/>
    <property type="project" value="UniProtKB-SubCell"/>
</dbReference>
<dbReference type="EMBL" id="CP002696">
    <property type="protein sequence ID" value="AEE16981.1"/>
    <property type="molecule type" value="Genomic_DNA"/>
</dbReference>
<feature type="domain" description="ABC transmembrane type-1" evidence="8">
    <location>
        <begin position="75"/>
        <end position="276"/>
    </location>
</feature>
<feature type="transmembrane region" description="Helical" evidence="7">
    <location>
        <begin position="183"/>
        <end position="205"/>
    </location>
</feature>
<accession>F4LPB9</accession>
<keyword evidence="6 7" id="KW-0472">Membrane</keyword>
<evidence type="ECO:0000256" key="3">
    <source>
        <dbReference type="ARBA" id="ARBA00022475"/>
    </source>
</evidence>
<dbReference type="Pfam" id="PF00528">
    <property type="entry name" value="BPD_transp_1"/>
    <property type="match status" value="1"/>
</dbReference>
<dbReference type="PROSITE" id="PS50928">
    <property type="entry name" value="ABC_TM1"/>
    <property type="match status" value="1"/>
</dbReference>
<gene>
    <name evidence="9" type="ordered locus">Trebr_1558</name>
</gene>
<name>F4LPB9_TREBD</name>
<feature type="transmembrane region" description="Helical" evidence="7">
    <location>
        <begin position="75"/>
        <end position="98"/>
    </location>
</feature>
<dbReference type="PANTHER" id="PTHR43744">
    <property type="entry name" value="ABC TRANSPORTER PERMEASE PROTEIN MG189-RELATED-RELATED"/>
    <property type="match status" value="1"/>
</dbReference>
<evidence type="ECO:0000256" key="6">
    <source>
        <dbReference type="ARBA" id="ARBA00023136"/>
    </source>
</evidence>
<keyword evidence="4 7" id="KW-0812">Transmembrane</keyword>
<dbReference type="InterPro" id="IPR000515">
    <property type="entry name" value="MetI-like"/>
</dbReference>
<dbReference type="AlphaFoldDB" id="F4LPB9"/>
<keyword evidence="3" id="KW-1003">Cell membrane</keyword>
<dbReference type="STRING" id="906968.Trebr_1558"/>
<proteinExistence type="inferred from homology"/>
<comment type="subcellular location">
    <subcellularLocation>
        <location evidence="1 7">Cell membrane</location>
        <topology evidence="1 7">Multi-pass membrane protein</topology>
    </subcellularLocation>
</comment>
<dbReference type="GO" id="GO:0055085">
    <property type="term" value="P:transmembrane transport"/>
    <property type="evidence" value="ECO:0007669"/>
    <property type="project" value="InterPro"/>
</dbReference>
<feature type="transmembrane region" description="Helical" evidence="7">
    <location>
        <begin position="142"/>
        <end position="162"/>
    </location>
</feature>
<keyword evidence="5 7" id="KW-1133">Transmembrane helix</keyword>
<feature type="transmembrane region" description="Helical" evidence="7">
    <location>
        <begin position="258"/>
        <end position="277"/>
    </location>
</feature>
<keyword evidence="10" id="KW-1185">Reference proteome</keyword>
<dbReference type="eggNOG" id="COG0395">
    <property type="taxonomic scope" value="Bacteria"/>
</dbReference>
<dbReference type="HOGENOM" id="CLU_016047_1_0_12"/>
<dbReference type="Gene3D" id="1.10.3720.10">
    <property type="entry name" value="MetI-like"/>
    <property type="match status" value="1"/>
</dbReference>
<dbReference type="Proteomes" id="UP000006546">
    <property type="component" value="Chromosome"/>
</dbReference>
<evidence type="ECO:0000256" key="5">
    <source>
        <dbReference type="ARBA" id="ARBA00022989"/>
    </source>
</evidence>